<dbReference type="InterPro" id="IPR036565">
    <property type="entry name" value="Mur-like_cat_sf"/>
</dbReference>
<protein>
    <recommendedName>
        <fullName evidence="6">Mur ligase central domain-containing protein</fullName>
    </recommendedName>
</protein>
<evidence type="ECO:0000256" key="5">
    <source>
        <dbReference type="ARBA" id="ARBA00023306"/>
    </source>
</evidence>
<dbReference type="Pfam" id="PF21799">
    <property type="entry name" value="MurD-like_N"/>
    <property type="match status" value="1"/>
</dbReference>
<dbReference type="Pfam" id="PF08245">
    <property type="entry name" value="Mur_ligase_M"/>
    <property type="match status" value="1"/>
</dbReference>
<dbReference type="PANTHER" id="PTHR43692">
    <property type="entry name" value="UDP-N-ACETYLMURAMOYLALANINE--D-GLUTAMATE LIGASE"/>
    <property type="match status" value="1"/>
</dbReference>
<dbReference type="PROSITE" id="PS01011">
    <property type="entry name" value="FOLYLPOLYGLU_SYNT_1"/>
    <property type="match status" value="1"/>
</dbReference>
<dbReference type="Gene3D" id="3.40.50.720">
    <property type="entry name" value="NAD(P)-binding Rossmann-like Domain"/>
    <property type="match status" value="1"/>
</dbReference>
<keyword evidence="2" id="KW-0132">Cell division</keyword>
<dbReference type="SUPFAM" id="SSF51984">
    <property type="entry name" value="MurCD N-terminal domain"/>
    <property type="match status" value="1"/>
</dbReference>
<reference evidence="7" key="1">
    <citation type="submission" date="2018-05" db="EMBL/GenBank/DDBJ databases">
        <authorList>
            <person name="Lanie J.A."/>
            <person name="Ng W.-L."/>
            <person name="Kazmierczak K.M."/>
            <person name="Andrzejewski T.M."/>
            <person name="Davidsen T.M."/>
            <person name="Wayne K.J."/>
            <person name="Tettelin H."/>
            <person name="Glass J.I."/>
            <person name="Rusch D."/>
            <person name="Podicherti R."/>
            <person name="Tsui H.-C.T."/>
            <person name="Winkler M.E."/>
        </authorList>
    </citation>
    <scope>NUCLEOTIDE SEQUENCE</scope>
</reference>
<feature type="non-terminal residue" evidence="7">
    <location>
        <position position="319"/>
    </location>
</feature>
<dbReference type="GO" id="GO:0005524">
    <property type="term" value="F:ATP binding"/>
    <property type="evidence" value="ECO:0007669"/>
    <property type="project" value="UniProtKB-KW"/>
</dbReference>
<evidence type="ECO:0000256" key="3">
    <source>
        <dbReference type="ARBA" id="ARBA00022741"/>
    </source>
</evidence>
<dbReference type="GO" id="GO:0004326">
    <property type="term" value="F:tetrahydrofolylpolyglutamate synthase activity"/>
    <property type="evidence" value="ECO:0007669"/>
    <property type="project" value="InterPro"/>
</dbReference>
<keyword evidence="5" id="KW-0131">Cell cycle</keyword>
<dbReference type="EMBL" id="UINC01088407">
    <property type="protein sequence ID" value="SVC38593.1"/>
    <property type="molecule type" value="Genomic_DNA"/>
</dbReference>
<evidence type="ECO:0000256" key="2">
    <source>
        <dbReference type="ARBA" id="ARBA00022618"/>
    </source>
</evidence>
<dbReference type="AlphaFoldDB" id="A0A382LQD3"/>
<organism evidence="7">
    <name type="scientific">marine metagenome</name>
    <dbReference type="NCBI Taxonomy" id="408172"/>
    <lineage>
        <taxon>unclassified sequences</taxon>
        <taxon>metagenomes</taxon>
        <taxon>ecological metagenomes</taxon>
    </lineage>
</organism>
<dbReference type="PANTHER" id="PTHR43692:SF1">
    <property type="entry name" value="UDP-N-ACETYLMURAMOYLALANINE--D-GLUTAMATE LIGASE"/>
    <property type="match status" value="1"/>
</dbReference>
<evidence type="ECO:0000259" key="6">
    <source>
        <dbReference type="Pfam" id="PF08245"/>
    </source>
</evidence>
<evidence type="ECO:0000256" key="1">
    <source>
        <dbReference type="ARBA" id="ARBA00022598"/>
    </source>
</evidence>
<evidence type="ECO:0000313" key="7">
    <source>
        <dbReference type="EMBL" id="SVC38593.1"/>
    </source>
</evidence>
<dbReference type="InterPro" id="IPR005762">
    <property type="entry name" value="MurD"/>
</dbReference>
<keyword evidence="4" id="KW-0067">ATP-binding</keyword>
<feature type="domain" description="Mur ligase central" evidence="6">
    <location>
        <begin position="114"/>
        <end position="296"/>
    </location>
</feature>
<keyword evidence="3" id="KW-0547">Nucleotide-binding</keyword>
<dbReference type="NCBIfam" id="TIGR01087">
    <property type="entry name" value="murD"/>
    <property type="match status" value="1"/>
</dbReference>
<dbReference type="GO" id="GO:0005737">
    <property type="term" value="C:cytoplasm"/>
    <property type="evidence" value="ECO:0007669"/>
    <property type="project" value="InterPro"/>
</dbReference>
<dbReference type="InterPro" id="IPR018109">
    <property type="entry name" value="Folylpolyglutamate_synth_CS"/>
</dbReference>
<dbReference type="GO" id="GO:0008360">
    <property type="term" value="P:regulation of cell shape"/>
    <property type="evidence" value="ECO:0007669"/>
    <property type="project" value="InterPro"/>
</dbReference>
<proteinExistence type="predicted"/>
<dbReference type="GO" id="GO:0051301">
    <property type="term" value="P:cell division"/>
    <property type="evidence" value="ECO:0007669"/>
    <property type="project" value="UniProtKB-KW"/>
</dbReference>
<dbReference type="UniPathway" id="UPA00219"/>
<keyword evidence="1" id="KW-0436">Ligase</keyword>
<sequence>MKHLEGQKIAVIGLGTSGVAAARLALMKGGDVYVSDTSSDEATSARGAALTTAGASVELGGHDFDRLAGAGIVVASPGIPPNAPVLRKLRERGQSWISEPELAFRFFNGPLIAVTGTNGKTTTTLLLGHLLNRAGIRVAVGGNVGGGLAPTASDLALMDNPPDWYVLEMSSFQLGGVESFQPEIGVITNLSPDHMDYYGDFEAYIADKARLFKNASENSKWILPVGDQAVGRLASDAAGDHYFFGGDAVAGGDALVDGDAIALRVNGELKTLMPLADYPLLGLHNVDNALAASLAAYLAGARPRQISDGLKTVMPLPHR</sequence>
<gene>
    <name evidence="7" type="ORF">METZ01_LOCUS291447</name>
</gene>
<evidence type="ECO:0000256" key="4">
    <source>
        <dbReference type="ARBA" id="ARBA00022840"/>
    </source>
</evidence>
<dbReference type="Gene3D" id="3.40.1190.10">
    <property type="entry name" value="Mur-like, catalytic domain"/>
    <property type="match status" value="1"/>
</dbReference>
<name>A0A382LQD3_9ZZZZ</name>
<dbReference type="GO" id="GO:0009252">
    <property type="term" value="P:peptidoglycan biosynthetic process"/>
    <property type="evidence" value="ECO:0007669"/>
    <property type="project" value="UniProtKB-UniPathway"/>
</dbReference>
<dbReference type="SUPFAM" id="SSF53623">
    <property type="entry name" value="MurD-like peptide ligases, catalytic domain"/>
    <property type="match status" value="1"/>
</dbReference>
<dbReference type="InterPro" id="IPR013221">
    <property type="entry name" value="Mur_ligase_cen"/>
</dbReference>
<accession>A0A382LQD3</accession>
<dbReference type="GO" id="GO:0008764">
    <property type="term" value="F:UDP-N-acetylmuramoylalanine-D-glutamate ligase activity"/>
    <property type="evidence" value="ECO:0007669"/>
    <property type="project" value="InterPro"/>
</dbReference>